<organism evidence="3 4">
    <name type="scientific">Galemys pyrenaicus</name>
    <name type="common">Iberian desman</name>
    <name type="synonym">Pyrenean desman</name>
    <dbReference type="NCBI Taxonomy" id="202257"/>
    <lineage>
        <taxon>Eukaryota</taxon>
        <taxon>Metazoa</taxon>
        <taxon>Chordata</taxon>
        <taxon>Craniata</taxon>
        <taxon>Vertebrata</taxon>
        <taxon>Euteleostomi</taxon>
        <taxon>Mammalia</taxon>
        <taxon>Eutheria</taxon>
        <taxon>Laurasiatheria</taxon>
        <taxon>Eulipotyphla</taxon>
        <taxon>Talpidae</taxon>
        <taxon>Galemys</taxon>
    </lineage>
</organism>
<protein>
    <submittedName>
        <fullName evidence="3">Sphingolipid delta(4)-desaturase/C4-monooxygenase DES2</fullName>
    </submittedName>
</protein>
<evidence type="ECO:0000313" key="4">
    <source>
        <dbReference type="Proteomes" id="UP000700334"/>
    </source>
</evidence>
<reference evidence="3" key="1">
    <citation type="journal article" date="2021" name="Evol. Appl.">
        <title>The genome of the Pyrenean desman and the effects of bottlenecks and inbreeding on the genomic landscape of an endangered species.</title>
        <authorList>
            <person name="Escoda L."/>
            <person name="Castresana J."/>
        </authorList>
    </citation>
    <scope>NUCLEOTIDE SEQUENCE</scope>
    <source>
        <strain evidence="3">IBE-C5619</strain>
    </source>
</reference>
<dbReference type="EMBL" id="JAGFMF010011747">
    <property type="protein sequence ID" value="KAG8514423.1"/>
    <property type="molecule type" value="Genomic_DNA"/>
</dbReference>
<dbReference type="InterPro" id="IPR013866">
    <property type="entry name" value="Sphingolipid_d4-desaturase_N"/>
</dbReference>
<gene>
    <name evidence="3" type="ORF">J0S82_003299</name>
</gene>
<feature type="domain" description="Sphingolipid delta4-desaturase N-terminal" evidence="2">
    <location>
        <begin position="5"/>
        <end position="43"/>
    </location>
</feature>
<dbReference type="AlphaFoldDB" id="A0A8J6A5Y5"/>
<evidence type="ECO:0000256" key="1">
    <source>
        <dbReference type="SAM" id="MobiDB-lite"/>
    </source>
</evidence>
<keyword evidence="4" id="KW-1185">Reference proteome</keyword>
<comment type="caution">
    <text evidence="3">The sequence shown here is derived from an EMBL/GenBank/DDBJ whole genome shotgun (WGS) entry which is preliminary data.</text>
</comment>
<accession>A0A8J6A5Y5</accession>
<proteinExistence type="predicted"/>
<dbReference type="Pfam" id="PF08557">
    <property type="entry name" value="Lipid_DES"/>
    <property type="match status" value="1"/>
</dbReference>
<evidence type="ECO:0000313" key="3">
    <source>
        <dbReference type="EMBL" id="KAG8514423.1"/>
    </source>
</evidence>
<dbReference type="SMART" id="SM01269">
    <property type="entry name" value="Lipid_DES"/>
    <property type="match status" value="1"/>
</dbReference>
<name>A0A8J6A5Y5_GALPY</name>
<evidence type="ECO:0000259" key="2">
    <source>
        <dbReference type="SMART" id="SM01269"/>
    </source>
</evidence>
<sequence>MGNSAGRTDFEWVYTDQPHTQRRKEMLGEAPRPRSRCGAQPQAVWSPRPTRALGSFLPPAGMPCGLLSAGSCPPPPRPSVPAGS</sequence>
<dbReference type="Proteomes" id="UP000700334">
    <property type="component" value="Unassembled WGS sequence"/>
</dbReference>
<feature type="region of interest" description="Disordered" evidence="1">
    <location>
        <begin position="1"/>
        <end position="52"/>
    </location>
</feature>
<dbReference type="OrthoDB" id="9907137at2759"/>